<dbReference type="PANTHER" id="PTHR11579:SF18">
    <property type="entry name" value="PROTEIN-L-ISOASPARTATE O-METHYLTRANSFERASE"/>
    <property type="match status" value="1"/>
</dbReference>
<gene>
    <name evidence="4" type="ORF">SAE02_51570</name>
</gene>
<comment type="similarity">
    <text evidence="1">Belongs to the methyltransferase superfamily. L-isoaspartyl/D-aspartyl protein methyltransferase family.</text>
</comment>
<accession>A0A512DX12</accession>
<evidence type="ECO:0000256" key="1">
    <source>
        <dbReference type="ARBA" id="ARBA00005369"/>
    </source>
</evidence>
<dbReference type="EMBL" id="BJYZ01000025">
    <property type="protein sequence ID" value="GEO41009.1"/>
    <property type="molecule type" value="Genomic_DNA"/>
</dbReference>
<dbReference type="Proteomes" id="UP000321523">
    <property type="component" value="Unassembled WGS sequence"/>
</dbReference>
<sequence length="218" mass="23632">MPDYSAARYNMVEGQVRPNKVTDHALVDAMSRIPRELFVPKASRGIAYVDEDIPVAKGRYLIEPMVIARLLQEAYVKPTDIVLDVGACTGYASALLSRMAATVVALESDAELASRAEATLRELGVDNVVVVQGPLEQGYAKQAPYDVILLHGAVAEVPPEILEQLAEGGRLVTVVSPDGRMGQARLFQRTGKVETGRILFDAATPLLPGFEPKPVFEF</sequence>
<dbReference type="GO" id="GO:0004719">
    <property type="term" value="F:protein-L-isoaspartate (D-aspartate) O-methyltransferase activity"/>
    <property type="evidence" value="ECO:0007669"/>
    <property type="project" value="InterPro"/>
</dbReference>
<dbReference type="InterPro" id="IPR029063">
    <property type="entry name" value="SAM-dependent_MTases_sf"/>
</dbReference>
<dbReference type="RefSeq" id="WP_044432092.1">
    <property type="nucleotide sequence ID" value="NZ_BJYZ01000025.1"/>
</dbReference>
<dbReference type="AlphaFoldDB" id="A0A512DX12"/>
<keyword evidence="4" id="KW-0808">Transferase</keyword>
<dbReference type="CDD" id="cd02440">
    <property type="entry name" value="AdoMet_MTases"/>
    <property type="match status" value="1"/>
</dbReference>
<reference evidence="4 5" key="1">
    <citation type="submission" date="2019-07" db="EMBL/GenBank/DDBJ databases">
        <title>Whole genome shotgun sequence of Skermanella aerolata NBRC 106429.</title>
        <authorList>
            <person name="Hosoyama A."/>
            <person name="Uohara A."/>
            <person name="Ohji S."/>
            <person name="Ichikawa N."/>
        </authorList>
    </citation>
    <scope>NUCLEOTIDE SEQUENCE [LARGE SCALE GENOMIC DNA]</scope>
    <source>
        <strain evidence="4 5">NBRC 106429</strain>
    </source>
</reference>
<keyword evidence="4" id="KW-0489">Methyltransferase</keyword>
<dbReference type="PANTHER" id="PTHR11579">
    <property type="entry name" value="PROTEIN-L-ISOASPARTATE O-METHYLTRANSFERASE"/>
    <property type="match status" value="1"/>
</dbReference>
<dbReference type="OrthoDB" id="9798496at2"/>
<evidence type="ECO:0000313" key="5">
    <source>
        <dbReference type="Proteomes" id="UP000321523"/>
    </source>
</evidence>
<organism evidence="4 5">
    <name type="scientific">Skermanella aerolata</name>
    <dbReference type="NCBI Taxonomy" id="393310"/>
    <lineage>
        <taxon>Bacteria</taxon>
        <taxon>Pseudomonadati</taxon>
        <taxon>Pseudomonadota</taxon>
        <taxon>Alphaproteobacteria</taxon>
        <taxon>Rhodospirillales</taxon>
        <taxon>Azospirillaceae</taxon>
        <taxon>Skermanella</taxon>
    </lineage>
</organism>
<name>A0A512DX12_9PROT</name>
<dbReference type="SUPFAM" id="SSF53335">
    <property type="entry name" value="S-adenosyl-L-methionine-dependent methyltransferases"/>
    <property type="match status" value="1"/>
</dbReference>
<evidence type="ECO:0000313" key="4">
    <source>
        <dbReference type="EMBL" id="GEO41009.1"/>
    </source>
</evidence>
<evidence type="ECO:0000256" key="2">
    <source>
        <dbReference type="ARBA" id="ARBA00013346"/>
    </source>
</evidence>
<dbReference type="GO" id="GO:0032259">
    <property type="term" value="P:methylation"/>
    <property type="evidence" value="ECO:0007669"/>
    <property type="project" value="UniProtKB-KW"/>
</dbReference>
<dbReference type="InterPro" id="IPR000682">
    <property type="entry name" value="PCMT"/>
</dbReference>
<dbReference type="GO" id="GO:0005737">
    <property type="term" value="C:cytoplasm"/>
    <property type="evidence" value="ECO:0007669"/>
    <property type="project" value="TreeGrafter"/>
</dbReference>
<protein>
    <recommendedName>
        <fullName evidence="2">Protein-L-isoaspartate O-methyltransferase</fullName>
    </recommendedName>
    <alternativeName>
        <fullName evidence="3">Protein L-isoaspartyl methyltransferase</fullName>
    </alternativeName>
</protein>
<dbReference type="Pfam" id="PF01135">
    <property type="entry name" value="PCMT"/>
    <property type="match status" value="1"/>
</dbReference>
<evidence type="ECO:0000256" key="3">
    <source>
        <dbReference type="ARBA" id="ARBA00030757"/>
    </source>
</evidence>
<keyword evidence="5" id="KW-1185">Reference proteome</keyword>
<dbReference type="Gene3D" id="3.40.50.150">
    <property type="entry name" value="Vaccinia Virus protein VP39"/>
    <property type="match status" value="1"/>
</dbReference>
<proteinExistence type="inferred from homology"/>
<comment type="caution">
    <text evidence="4">The sequence shown here is derived from an EMBL/GenBank/DDBJ whole genome shotgun (WGS) entry which is preliminary data.</text>
</comment>